<sequence>GSSAQQLASAVWDLGESTASPEPPLDSAGDLLGSADPEDLRASAAVCGALVAEQADDVFGLLPRIQACNETPELLGPFLMASEQALPSSSVAEAQSWPKREAFMASCVCARS</sequence>
<feature type="region of interest" description="Disordered" evidence="1">
    <location>
        <begin position="1"/>
        <end position="34"/>
    </location>
</feature>
<proteinExistence type="predicted"/>
<evidence type="ECO:0000313" key="2">
    <source>
        <dbReference type="EMBL" id="CAE7510314.1"/>
    </source>
</evidence>
<keyword evidence="3" id="KW-1185">Reference proteome</keyword>
<organism evidence="2 3">
    <name type="scientific">Symbiodinium necroappetens</name>
    <dbReference type="NCBI Taxonomy" id="1628268"/>
    <lineage>
        <taxon>Eukaryota</taxon>
        <taxon>Sar</taxon>
        <taxon>Alveolata</taxon>
        <taxon>Dinophyceae</taxon>
        <taxon>Suessiales</taxon>
        <taxon>Symbiodiniaceae</taxon>
        <taxon>Symbiodinium</taxon>
    </lineage>
</organism>
<dbReference type="AlphaFoldDB" id="A0A812T9G4"/>
<name>A0A812T9G4_9DINO</name>
<feature type="non-terminal residue" evidence="2">
    <location>
        <position position="1"/>
    </location>
</feature>
<accession>A0A812T9G4</accession>
<evidence type="ECO:0000256" key="1">
    <source>
        <dbReference type="SAM" id="MobiDB-lite"/>
    </source>
</evidence>
<evidence type="ECO:0000313" key="3">
    <source>
        <dbReference type="Proteomes" id="UP000601435"/>
    </source>
</evidence>
<dbReference type="Proteomes" id="UP000601435">
    <property type="component" value="Unassembled WGS sequence"/>
</dbReference>
<reference evidence="2" key="1">
    <citation type="submission" date="2021-02" db="EMBL/GenBank/DDBJ databases">
        <authorList>
            <person name="Dougan E. K."/>
            <person name="Rhodes N."/>
            <person name="Thang M."/>
            <person name="Chan C."/>
        </authorList>
    </citation>
    <scope>NUCLEOTIDE SEQUENCE</scope>
</reference>
<gene>
    <name evidence="2" type="ORF">SNEC2469_LOCUS14572</name>
</gene>
<dbReference type="EMBL" id="CAJNJA010023392">
    <property type="protein sequence ID" value="CAE7510314.1"/>
    <property type="molecule type" value="Genomic_DNA"/>
</dbReference>
<protein>
    <submittedName>
        <fullName evidence="2">Uncharacterized protein</fullName>
    </submittedName>
</protein>
<comment type="caution">
    <text evidence="2">The sequence shown here is derived from an EMBL/GenBank/DDBJ whole genome shotgun (WGS) entry which is preliminary data.</text>
</comment>